<feature type="non-terminal residue" evidence="1">
    <location>
        <position position="67"/>
    </location>
</feature>
<keyword evidence="2" id="KW-1185">Reference proteome</keyword>
<accession>A0A401TI72</accession>
<reference evidence="1 2" key="1">
    <citation type="journal article" date="2018" name="Nat. Ecol. Evol.">
        <title>Shark genomes provide insights into elasmobranch evolution and the origin of vertebrates.</title>
        <authorList>
            <person name="Hara Y"/>
            <person name="Yamaguchi K"/>
            <person name="Onimaru K"/>
            <person name="Kadota M"/>
            <person name="Koyanagi M"/>
            <person name="Keeley SD"/>
            <person name="Tatsumi K"/>
            <person name="Tanaka K"/>
            <person name="Motone F"/>
            <person name="Kageyama Y"/>
            <person name="Nozu R"/>
            <person name="Adachi N"/>
            <person name="Nishimura O"/>
            <person name="Nakagawa R"/>
            <person name="Tanegashima C"/>
            <person name="Kiyatake I"/>
            <person name="Matsumoto R"/>
            <person name="Murakumo K"/>
            <person name="Nishida K"/>
            <person name="Terakita A"/>
            <person name="Kuratani S"/>
            <person name="Sato K"/>
            <person name="Hyodo S Kuraku.S."/>
        </authorList>
    </citation>
    <scope>NUCLEOTIDE SEQUENCE [LARGE SCALE GENOMIC DNA]</scope>
</reference>
<dbReference type="AlphaFoldDB" id="A0A401TI72"/>
<organism evidence="1 2">
    <name type="scientific">Chiloscyllium punctatum</name>
    <name type="common">Brownbanded bambooshark</name>
    <name type="synonym">Hemiscyllium punctatum</name>
    <dbReference type="NCBI Taxonomy" id="137246"/>
    <lineage>
        <taxon>Eukaryota</taxon>
        <taxon>Metazoa</taxon>
        <taxon>Chordata</taxon>
        <taxon>Craniata</taxon>
        <taxon>Vertebrata</taxon>
        <taxon>Chondrichthyes</taxon>
        <taxon>Elasmobranchii</taxon>
        <taxon>Galeomorphii</taxon>
        <taxon>Galeoidea</taxon>
        <taxon>Orectolobiformes</taxon>
        <taxon>Hemiscylliidae</taxon>
        <taxon>Chiloscyllium</taxon>
    </lineage>
</organism>
<comment type="caution">
    <text evidence="1">The sequence shown here is derived from an EMBL/GenBank/DDBJ whole genome shotgun (WGS) entry which is preliminary data.</text>
</comment>
<sequence>MDVICAPGDGEPIRRYNQADPRFGTLPTLEDVRRTLALTQYDTPPYNTFSAGSFRAVLEGRRGAEGW</sequence>
<dbReference type="Gene3D" id="1.10.1280.10">
    <property type="entry name" value="Di-copper center containing domain from catechol oxidase"/>
    <property type="match status" value="1"/>
</dbReference>
<name>A0A401TI72_CHIPU</name>
<dbReference type="EMBL" id="BEZZ01078508">
    <property type="protein sequence ID" value="GCC42306.1"/>
    <property type="molecule type" value="Genomic_DNA"/>
</dbReference>
<evidence type="ECO:0000313" key="2">
    <source>
        <dbReference type="Proteomes" id="UP000287033"/>
    </source>
</evidence>
<evidence type="ECO:0000313" key="1">
    <source>
        <dbReference type="EMBL" id="GCC42306.1"/>
    </source>
</evidence>
<dbReference type="InterPro" id="IPR008922">
    <property type="entry name" value="Di-copper_centre_dom_sf"/>
</dbReference>
<dbReference type="Proteomes" id="UP000287033">
    <property type="component" value="Unassembled WGS sequence"/>
</dbReference>
<protein>
    <submittedName>
        <fullName evidence="1">Uncharacterized protein</fullName>
    </submittedName>
</protein>
<gene>
    <name evidence="1" type="ORF">chiPu_0026400</name>
</gene>
<proteinExistence type="predicted"/>